<proteinExistence type="predicted"/>
<dbReference type="Pfam" id="PF07596">
    <property type="entry name" value="SBP_bac_10"/>
    <property type="match status" value="1"/>
</dbReference>
<dbReference type="Proteomes" id="UP000004947">
    <property type="component" value="Unassembled WGS sequence"/>
</dbReference>
<evidence type="ECO:0000313" key="4">
    <source>
        <dbReference type="EMBL" id="EDM29223.1"/>
    </source>
</evidence>
<feature type="transmembrane region" description="Helical" evidence="2">
    <location>
        <begin position="12"/>
        <end position="33"/>
    </location>
</feature>
<dbReference type="GO" id="GO:0015627">
    <property type="term" value="C:type II protein secretion system complex"/>
    <property type="evidence" value="ECO:0007669"/>
    <property type="project" value="InterPro"/>
</dbReference>
<dbReference type="Gene3D" id="3.30.700.10">
    <property type="entry name" value="Glycoprotein, Type 4 Pilin"/>
    <property type="match status" value="1"/>
</dbReference>
<name>A6DGA6_9BACT</name>
<dbReference type="GO" id="GO:0015628">
    <property type="term" value="P:protein secretion by the type II secretion system"/>
    <property type="evidence" value="ECO:0007669"/>
    <property type="project" value="InterPro"/>
</dbReference>
<keyword evidence="2" id="KW-0472">Membrane</keyword>
<keyword evidence="2" id="KW-1133">Transmembrane helix</keyword>
<dbReference type="SUPFAM" id="SSF54523">
    <property type="entry name" value="Pili subunits"/>
    <property type="match status" value="1"/>
</dbReference>
<comment type="caution">
    <text evidence="4">The sequence shown here is derived from an EMBL/GenBank/DDBJ whole genome shotgun (WGS) entry which is preliminary data.</text>
</comment>
<evidence type="ECO:0000259" key="3">
    <source>
        <dbReference type="Pfam" id="PF07596"/>
    </source>
</evidence>
<dbReference type="InterPro" id="IPR000983">
    <property type="entry name" value="Bac_GSPG_pilin"/>
</dbReference>
<evidence type="ECO:0000256" key="2">
    <source>
        <dbReference type="SAM" id="Phobius"/>
    </source>
</evidence>
<dbReference type="PRINTS" id="PR00813">
    <property type="entry name" value="BCTERIALGSPG"/>
</dbReference>
<keyword evidence="5" id="KW-1185">Reference proteome</keyword>
<dbReference type="AlphaFoldDB" id="A6DGA6"/>
<dbReference type="eggNOG" id="COG2165">
    <property type="taxonomic scope" value="Bacteria"/>
</dbReference>
<accession>A6DGA6</accession>
<evidence type="ECO:0000256" key="1">
    <source>
        <dbReference type="ARBA" id="ARBA00022481"/>
    </source>
</evidence>
<dbReference type="EMBL" id="ABCK01000002">
    <property type="protein sequence ID" value="EDM29223.1"/>
    <property type="molecule type" value="Genomic_DNA"/>
</dbReference>
<dbReference type="RefSeq" id="WP_007276950.1">
    <property type="nucleotide sequence ID" value="NZ_ABCK01000002.1"/>
</dbReference>
<dbReference type="STRING" id="313628.LNTAR_22574"/>
<organism evidence="4 5">
    <name type="scientific">Lentisphaera araneosa HTCC2155</name>
    <dbReference type="NCBI Taxonomy" id="313628"/>
    <lineage>
        <taxon>Bacteria</taxon>
        <taxon>Pseudomonadati</taxon>
        <taxon>Lentisphaerota</taxon>
        <taxon>Lentisphaeria</taxon>
        <taxon>Lentisphaerales</taxon>
        <taxon>Lentisphaeraceae</taxon>
        <taxon>Lentisphaera</taxon>
    </lineage>
</organism>
<feature type="domain" description="DUF1559" evidence="3">
    <location>
        <begin position="35"/>
        <end position="156"/>
    </location>
</feature>
<dbReference type="PANTHER" id="PTHR30093:SF2">
    <property type="entry name" value="TYPE II SECRETION SYSTEM PROTEIN H"/>
    <property type="match status" value="1"/>
</dbReference>
<keyword evidence="2" id="KW-0812">Transmembrane</keyword>
<evidence type="ECO:0000313" key="5">
    <source>
        <dbReference type="Proteomes" id="UP000004947"/>
    </source>
</evidence>
<dbReference type="InterPro" id="IPR011453">
    <property type="entry name" value="DUF1559"/>
</dbReference>
<protein>
    <recommendedName>
        <fullName evidence="3">DUF1559 domain-containing protein</fullName>
    </recommendedName>
</protein>
<dbReference type="InterPro" id="IPR045584">
    <property type="entry name" value="Pilin-like"/>
</dbReference>
<dbReference type="PANTHER" id="PTHR30093">
    <property type="entry name" value="GENERAL SECRETION PATHWAY PROTEIN G"/>
    <property type="match status" value="1"/>
</dbReference>
<keyword evidence="1" id="KW-0488">Methylation</keyword>
<gene>
    <name evidence="4" type="ORF">LNTAR_22574</name>
</gene>
<reference evidence="4 5" key="1">
    <citation type="journal article" date="2010" name="J. Bacteriol.">
        <title>Genome sequence of Lentisphaera araneosa HTCC2155T, the type species of the order Lentisphaerales in the phylum Lentisphaerae.</title>
        <authorList>
            <person name="Thrash J.C."/>
            <person name="Cho J.C."/>
            <person name="Vergin K.L."/>
            <person name="Morris R.M."/>
            <person name="Giovannoni S.J."/>
        </authorList>
    </citation>
    <scope>NUCLEOTIDE SEQUENCE [LARGE SCALE GENOMIC DNA]</scope>
    <source>
        <strain evidence="4 5">HTCC2155</strain>
    </source>
</reference>
<sequence>MKTKQNIKFFNILELLIVIAIIGILLSLLFPALKSARSTARQTECMNNQSQIGKAIFIFTVDNEKKVPYAYAPYPLAPAAPFGWDDQLRTYLGGSEMSYTDQISRAWTAEESLEVLQCPSAKEKTVNGHPDRMRNNYVMPAYENGHMARGARPQRFSTYAVDDREPYHRKITALSNPGGTLALTELDYTGPDWTAWQGGGNMVFTAELQAGANGNGFFNFLTTTINTTLELHNREKVNFLLADGHIESHHPFSPDVIGDGDPANPEGMWIAK</sequence>